<sequence length="125" mass="14506">MGLLHCSTCYDCSKNHSRNPRIHDTLIPEPPMFRPEFPPQEQNLESFFSKSEDRVETVVKCLPQYDPATNCNSDSTPFRYWKIRDYAYSYRTSRTTPSMNPSMAVAIGRLEDDTEEKEQCDDANN</sequence>
<dbReference type="Proteomes" id="UP001055811">
    <property type="component" value="Linkage Group LG03"/>
</dbReference>
<evidence type="ECO:0000313" key="2">
    <source>
        <dbReference type="Proteomes" id="UP001055811"/>
    </source>
</evidence>
<keyword evidence="2" id="KW-1185">Reference proteome</keyword>
<organism evidence="1 2">
    <name type="scientific">Cichorium intybus</name>
    <name type="common">Chicory</name>
    <dbReference type="NCBI Taxonomy" id="13427"/>
    <lineage>
        <taxon>Eukaryota</taxon>
        <taxon>Viridiplantae</taxon>
        <taxon>Streptophyta</taxon>
        <taxon>Embryophyta</taxon>
        <taxon>Tracheophyta</taxon>
        <taxon>Spermatophyta</taxon>
        <taxon>Magnoliopsida</taxon>
        <taxon>eudicotyledons</taxon>
        <taxon>Gunneridae</taxon>
        <taxon>Pentapetalae</taxon>
        <taxon>asterids</taxon>
        <taxon>campanulids</taxon>
        <taxon>Asterales</taxon>
        <taxon>Asteraceae</taxon>
        <taxon>Cichorioideae</taxon>
        <taxon>Cichorieae</taxon>
        <taxon>Cichoriinae</taxon>
        <taxon>Cichorium</taxon>
    </lineage>
</organism>
<protein>
    <submittedName>
        <fullName evidence="1">Uncharacterized protein</fullName>
    </submittedName>
</protein>
<reference evidence="2" key="1">
    <citation type="journal article" date="2022" name="Mol. Ecol. Resour.">
        <title>The genomes of chicory, endive, great burdock and yacon provide insights into Asteraceae palaeo-polyploidization history and plant inulin production.</title>
        <authorList>
            <person name="Fan W."/>
            <person name="Wang S."/>
            <person name="Wang H."/>
            <person name="Wang A."/>
            <person name="Jiang F."/>
            <person name="Liu H."/>
            <person name="Zhao H."/>
            <person name="Xu D."/>
            <person name="Zhang Y."/>
        </authorList>
    </citation>
    <scope>NUCLEOTIDE SEQUENCE [LARGE SCALE GENOMIC DNA]</scope>
    <source>
        <strain evidence="2">cv. Punajuju</strain>
    </source>
</reference>
<accession>A0ACB9F7B4</accession>
<comment type="caution">
    <text evidence="1">The sequence shown here is derived from an EMBL/GenBank/DDBJ whole genome shotgun (WGS) entry which is preliminary data.</text>
</comment>
<proteinExistence type="predicted"/>
<name>A0ACB9F7B4_CICIN</name>
<reference evidence="1 2" key="2">
    <citation type="journal article" date="2022" name="Mol. Ecol. Resour.">
        <title>The genomes of chicory, endive, great burdock and yacon provide insights into Asteraceae paleo-polyploidization history and plant inulin production.</title>
        <authorList>
            <person name="Fan W."/>
            <person name="Wang S."/>
            <person name="Wang H."/>
            <person name="Wang A."/>
            <person name="Jiang F."/>
            <person name="Liu H."/>
            <person name="Zhao H."/>
            <person name="Xu D."/>
            <person name="Zhang Y."/>
        </authorList>
    </citation>
    <scope>NUCLEOTIDE SEQUENCE [LARGE SCALE GENOMIC DNA]</scope>
    <source>
        <strain evidence="2">cv. Punajuju</strain>
        <tissue evidence="1">Leaves</tissue>
    </source>
</reference>
<gene>
    <name evidence="1" type="ORF">L2E82_17332</name>
</gene>
<dbReference type="EMBL" id="CM042011">
    <property type="protein sequence ID" value="KAI3767243.1"/>
    <property type="molecule type" value="Genomic_DNA"/>
</dbReference>
<evidence type="ECO:0000313" key="1">
    <source>
        <dbReference type="EMBL" id="KAI3767243.1"/>
    </source>
</evidence>